<evidence type="ECO:0000313" key="3">
    <source>
        <dbReference type="Proteomes" id="UP001301797"/>
    </source>
</evidence>
<dbReference type="Proteomes" id="UP001301797">
    <property type="component" value="Chromosome"/>
</dbReference>
<evidence type="ECO:0000256" key="1">
    <source>
        <dbReference type="SAM" id="Phobius"/>
    </source>
</evidence>
<keyword evidence="3" id="KW-1185">Reference proteome</keyword>
<dbReference type="NCBIfam" id="TIGR03024">
    <property type="entry name" value="arch_PEF_CTERM"/>
    <property type="match status" value="1"/>
</dbReference>
<dbReference type="SUPFAM" id="SSF52317">
    <property type="entry name" value="Class I glutamine amidotransferase-like"/>
    <property type="match status" value="1"/>
</dbReference>
<dbReference type="KEGG" id="mefw:F1737_05590"/>
<gene>
    <name evidence="2" type="ORF">F1737_05590</name>
</gene>
<sequence length="309" mass="33825">MKQIKTILLVAIILMLIVPNASGAGFDKCSGALTGNSVYARSSMHYSIAPDSPQMMSSGLLSGLNVLVLGTNPYAMYESQRITGLGADVTYIVQPPKIKSLTLNDLENYDVIYIASNWGVVRRSLEEISSHLKSYVNNGGGLVVGQYNSRNTPYTPDFVPYEYTISDTYFPTQCGKIIVSPTHYISSGLNSDDMPDVYDRVPLSSLSTQYNIIAKHVSEEILSVATACYGEGRIVLENSLWTGRGTVCNDDSDIIIERIFYWASRGQCNGNTEIPGQVPVPEFPSMIIPAISIIGLTGFVIFIRKKGNY</sequence>
<dbReference type="Gene3D" id="3.40.50.880">
    <property type="match status" value="1"/>
</dbReference>
<protein>
    <submittedName>
        <fullName evidence="2">PEF-CTERM sorting domain-containing protein</fullName>
    </submittedName>
</protein>
<dbReference type="EMBL" id="CP043875">
    <property type="protein sequence ID" value="WOF16217.1"/>
    <property type="molecule type" value="Genomic_DNA"/>
</dbReference>
<feature type="transmembrane region" description="Helical" evidence="1">
    <location>
        <begin position="283"/>
        <end position="303"/>
    </location>
</feature>
<keyword evidence="1" id="KW-0812">Transmembrane</keyword>
<reference evidence="2 3" key="1">
    <citation type="submission" date="2019-09" db="EMBL/GenBank/DDBJ databases">
        <title>The complete genome of Methanoplanus sp. FWC-SCC4.</title>
        <authorList>
            <person name="Chen S.-C."/>
            <person name="Zhou Y.-Z."/>
            <person name="Lai M.-C."/>
        </authorList>
    </citation>
    <scope>NUCLEOTIDE SEQUENCE [LARGE SCALE GENOMIC DNA]</scope>
    <source>
        <strain evidence="2 3">FWC-SCC4</strain>
    </source>
</reference>
<organism evidence="2 3">
    <name type="scientific">Methanochimaera problematica</name>
    <dbReference type="NCBI Taxonomy" id="2609417"/>
    <lineage>
        <taxon>Archaea</taxon>
        <taxon>Methanobacteriati</taxon>
        <taxon>Methanobacteriota</taxon>
        <taxon>Stenosarchaea group</taxon>
        <taxon>Methanomicrobia</taxon>
        <taxon>Methanomicrobiales</taxon>
        <taxon>Methanomicrobiaceae</taxon>
        <taxon>Methanochimaera</taxon>
    </lineage>
</organism>
<dbReference type="RefSeq" id="WP_317137802.1">
    <property type="nucleotide sequence ID" value="NZ_CP043875.1"/>
</dbReference>
<proteinExistence type="predicted"/>
<keyword evidence="1" id="KW-0472">Membrane</keyword>
<dbReference type="InterPro" id="IPR017474">
    <property type="entry name" value="PEF_CTERM_C"/>
</dbReference>
<dbReference type="AlphaFoldDB" id="A0AA97FCW8"/>
<evidence type="ECO:0000313" key="2">
    <source>
        <dbReference type="EMBL" id="WOF16217.1"/>
    </source>
</evidence>
<dbReference type="GeneID" id="85229631"/>
<accession>A0AA97FCW8</accession>
<keyword evidence="1" id="KW-1133">Transmembrane helix</keyword>
<dbReference type="InterPro" id="IPR029062">
    <property type="entry name" value="Class_I_gatase-like"/>
</dbReference>
<name>A0AA97FCW8_9EURY</name>